<dbReference type="RefSeq" id="WP_209456113.1">
    <property type="nucleotide sequence ID" value="NZ_BAAACS010000012.1"/>
</dbReference>
<dbReference type="Proteomes" id="UP000767291">
    <property type="component" value="Unassembled WGS sequence"/>
</dbReference>
<name>A0ABS4E9K8_9FIRM</name>
<evidence type="ECO:0000313" key="1">
    <source>
        <dbReference type="EMBL" id="MBP1854632.1"/>
    </source>
</evidence>
<sequence>MLLKKKVVDTYTFREFKKLNELETITLLDKSIDYLKTNKKLYLKIVVIMALTLHYSVNPIYAQNIENTLNSTFKQLINLLMSFAKYGCIAMGLKSAIESMLNGGSFRNATMSGLQYWAGYIFLQLYPKLFEMIKIS</sequence>
<dbReference type="EMBL" id="JAGGJX010000001">
    <property type="protein sequence ID" value="MBP1854632.1"/>
    <property type="molecule type" value="Genomic_DNA"/>
</dbReference>
<proteinExistence type="predicted"/>
<comment type="caution">
    <text evidence="1">The sequence shown here is derived from an EMBL/GenBank/DDBJ whole genome shotgun (WGS) entry which is preliminary data.</text>
</comment>
<organism evidence="1 2">
    <name type="scientific">Metaclostridioides mangenotii</name>
    <dbReference type="NCBI Taxonomy" id="1540"/>
    <lineage>
        <taxon>Bacteria</taxon>
        <taxon>Bacillati</taxon>
        <taxon>Bacillota</taxon>
        <taxon>Clostridia</taxon>
        <taxon>Peptostreptococcales</taxon>
        <taxon>Peptostreptococcaceae</taxon>
        <taxon>Metaclostridioides</taxon>
    </lineage>
</organism>
<evidence type="ECO:0000313" key="2">
    <source>
        <dbReference type="Proteomes" id="UP000767291"/>
    </source>
</evidence>
<gene>
    <name evidence="1" type="ORF">J2Z43_001022</name>
</gene>
<keyword evidence="2" id="KW-1185">Reference proteome</keyword>
<accession>A0ABS4E9K8</accession>
<reference evidence="1 2" key="1">
    <citation type="submission" date="2021-03" db="EMBL/GenBank/DDBJ databases">
        <title>Genomic Encyclopedia of Type Strains, Phase IV (KMG-IV): sequencing the most valuable type-strain genomes for metagenomic binning, comparative biology and taxonomic classification.</title>
        <authorList>
            <person name="Goeker M."/>
        </authorList>
    </citation>
    <scope>NUCLEOTIDE SEQUENCE [LARGE SCALE GENOMIC DNA]</scope>
    <source>
        <strain evidence="1 2">DSM 1289</strain>
    </source>
</reference>
<protein>
    <submittedName>
        <fullName evidence="1">Uncharacterized protein</fullName>
    </submittedName>
</protein>